<comment type="caution">
    <text evidence="9">The sequence shown here is derived from an EMBL/GenBank/DDBJ whole genome shotgun (WGS) entry which is preliminary data.</text>
</comment>
<evidence type="ECO:0000256" key="3">
    <source>
        <dbReference type="ARBA" id="ARBA00023015"/>
    </source>
</evidence>
<feature type="compositionally biased region" description="Polar residues" evidence="7">
    <location>
        <begin position="645"/>
        <end position="658"/>
    </location>
</feature>
<keyword evidence="10" id="KW-1185">Reference proteome</keyword>
<dbReference type="Pfam" id="PF08517">
    <property type="entry name" value="AXH"/>
    <property type="match status" value="1"/>
</dbReference>
<dbReference type="InterPro" id="IPR036096">
    <property type="entry name" value="Ataxin_AXH_dom_sf"/>
</dbReference>
<feature type="region of interest" description="Disordered" evidence="7">
    <location>
        <begin position="642"/>
        <end position="704"/>
    </location>
</feature>
<feature type="region of interest" description="Disordered" evidence="7">
    <location>
        <begin position="323"/>
        <end position="343"/>
    </location>
</feature>
<evidence type="ECO:0000256" key="6">
    <source>
        <dbReference type="ARBA" id="ARBA00023242"/>
    </source>
</evidence>
<dbReference type="GO" id="GO:0003723">
    <property type="term" value="F:RNA binding"/>
    <property type="evidence" value="ECO:0007669"/>
    <property type="project" value="InterPro"/>
</dbReference>
<dbReference type="Gene3D" id="2.170.16.10">
    <property type="entry name" value="Hedgehog/Intein (Hint) domain"/>
    <property type="match status" value="1"/>
</dbReference>
<protein>
    <submittedName>
        <fullName evidence="9">Ataxin-1-like</fullName>
    </submittedName>
</protein>
<comment type="subcellular location">
    <subcellularLocation>
        <location evidence="1">Nucleus</location>
    </subcellularLocation>
</comment>
<gene>
    <name evidence="9" type="primary">ATXN1L</name>
    <name evidence="9" type="ORF">AOXY_G18255</name>
</gene>
<organism evidence="9 10">
    <name type="scientific">Acipenser oxyrinchus oxyrinchus</name>
    <dbReference type="NCBI Taxonomy" id="40147"/>
    <lineage>
        <taxon>Eukaryota</taxon>
        <taxon>Metazoa</taxon>
        <taxon>Chordata</taxon>
        <taxon>Craniata</taxon>
        <taxon>Vertebrata</taxon>
        <taxon>Euteleostomi</taxon>
        <taxon>Actinopterygii</taxon>
        <taxon>Chondrostei</taxon>
        <taxon>Acipenseriformes</taxon>
        <taxon>Acipenseridae</taxon>
        <taxon>Acipenser</taxon>
    </lineage>
</organism>
<dbReference type="GO" id="GO:0005634">
    <property type="term" value="C:nucleus"/>
    <property type="evidence" value="ECO:0007669"/>
    <property type="project" value="UniProtKB-SubCell"/>
</dbReference>
<reference evidence="9" key="1">
    <citation type="submission" date="2022-02" db="EMBL/GenBank/DDBJ databases">
        <title>Atlantic sturgeon de novo genome assembly.</title>
        <authorList>
            <person name="Stock M."/>
            <person name="Klopp C."/>
            <person name="Guiguen Y."/>
            <person name="Cabau C."/>
            <person name="Parinello H."/>
            <person name="Santidrian Yebra-Pimentel E."/>
            <person name="Kuhl H."/>
            <person name="Dirks R.P."/>
            <person name="Guessner J."/>
            <person name="Wuertz S."/>
            <person name="Du K."/>
            <person name="Schartl M."/>
        </authorList>
    </citation>
    <scope>NUCLEOTIDE SEQUENCE</scope>
    <source>
        <strain evidence="9">STURGEONOMICS-FGT-2020</strain>
        <tissue evidence="9">Whole blood</tissue>
    </source>
</reference>
<sequence length="792" mass="84898">MKPAHERNQESLPPKKRDLPLNSSGGGDESTSTRSSGSTGSDAPGSGVAGEWMRVQTGLPYSVESSESMAVPIDQYGMLYKVALPSGTYSPNSLHQVLNMGHLSPAYSMPSPLLQHPGIPYPPMGYAQIPHSSLQFVGAPYAVPYTVPPGFVPSSLISPQAAIPQQHHVSHLVPYPSVIQEGVITPPPQSSAHVFTKVATAAGLSVVLSSDHATQQQHIGAVAGRSATEISPRGMPVYYHHASSRAPPTAVAAPVYRDVLSHHDQGLVAASQHERGKVVNGGEEEQGGRELLQELLYSGRNMQVLHVVASTAGGEGFVDGQLATQRQPPHEERPSPSHRSTPDTDLEVQQVVGRLAFPNQNVLGNRKEASFGPLNLSQGSHRSREILPAAQGRSALREETVLPGRTAFGGHAAVQGDPRIQQQQQPHHQPPPQHHAVILANGQPVLVPLEQNQQFQQQQYPGLLNNITTTTTTAAAVAKASEPPARTCTPERVVAAVDVAAQQQGQPVSVQAPVAPQPSHFMKGAIIQLANGELKRVEDLQTQDFVRSAEMSGGLKIDSSMVVDIRKSQQRPGLVALQFTVGEQQNKVAIDVPPEHPFFVFGQGWSSCSPDRTVQLYGLSCHRLQAGDVCISLTLQQQQQQQAQTRTPTVTNVNSGGVSQPMGPPASQQLRAPSQFRADRTHRERDDEEEAMQVRGAGSGETALQTVRTFANQPRGQTSYYLHTESHPQAGGEQSHTTGAAQRRWSASGFQKYGTRSEESAQPSSSSSGCSRPSFIPQEVKLSIEGRSNAGK</sequence>
<dbReference type="GO" id="GO:0006355">
    <property type="term" value="P:regulation of DNA-templated transcription"/>
    <property type="evidence" value="ECO:0007669"/>
    <property type="project" value="InterPro"/>
</dbReference>
<dbReference type="EMBL" id="JAGXEW010000017">
    <property type="protein sequence ID" value="KAK1161989.1"/>
    <property type="molecule type" value="Genomic_DNA"/>
</dbReference>
<feature type="region of interest" description="Disordered" evidence="7">
    <location>
        <begin position="1"/>
        <end position="50"/>
    </location>
</feature>
<dbReference type="Proteomes" id="UP001230051">
    <property type="component" value="Unassembled WGS sequence"/>
</dbReference>
<dbReference type="PANTHER" id="PTHR13392">
    <property type="entry name" value="ATAXIN 1"/>
    <property type="match status" value="1"/>
</dbReference>
<evidence type="ECO:0000313" key="10">
    <source>
        <dbReference type="Proteomes" id="UP001230051"/>
    </source>
</evidence>
<evidence type="ECO:0000256" key="5">
    <source>
        <dbReference type="ARBA" id="ARBA00023163"/>
    </source>
</evidence>
<dbReference type="GO" id="GO:0003677">
    <property type="term" value="F:DNA binding"/>
    <property type="evidence" value="ECO:0007669"/>
    <property type="project" value="UniProtKB-KW"/>
</dbReference>
<evidence type="ECO:0000256" key="7">
    <source>
        <dbReference type="SAM" id="MobiDB-lite"/>
    </source>
</evidence>
<dbReference type="InterPro" id="IPR003652">
    <property type="entry name" value="Ataxin_AXH_dom"/>
</dbReference>
<keyword evidence="2" id="KW-0678">Repressor</keyword>
<feature type="region of interest" description="Disordered" evidence="7">
    <location>
        <begin position="725"/>
        <end position="792"/>
    </location>
</feature>
<evidence type="ECO:0000313" key="9">
    <source>
        <dbReference type="EMBL" id="KAK1161989.1"/>
    </source>
</evidence>
<dbReference type="SMART" id="SM00536">
    <property type="entry name" value="AXH"/>
    <property type="match status" value="1"/>
</dbReference>
<feature type="compositionally biased region" description="Low complexity" evidence="7">
    <location>
        <begin position="29"/>
        <end position="41"/>
    </location>
</feature>
<feature type="domain" description="AXH" evidence="8">
    <location>
        <begin position="509"/>
        <end position="641"/>
    </location>
</feature>
<proteinExistence type="predicted"/>
<evidence type="ECO:0000256" key="4">
    <source>
        <dbReference type="ARBA" id="ARBA00023125"/>
    </source>
</evidence>
<name>A0AAD8G2U1_ACIOX</name>
<keyword evidence="4" id="KW-0238">DNA-binding</keyword>
<keyword evidence="3" id="KW-0805">Transcription regulation</keyword>
<dbReference type="PANTHER" id="PTHR13392:SF6">
    <property type="entry name" value="ATAXIN-1-LIKE"/>
    <property type="match status" value="1"/>
</dbReference>
<feature type="compositionally biased region" description="Basic and acidic residues" evidence="7">
    <location>
        <begin position="1"/>
        <end position="19"/>
    </location>
</feature>
<dbReference type="PROSITE" id="PS51148">
    <property type="entry name" value="AXH"/>
    <property type="match status" value="1"/>
</dbReference>
<evidence type="ECO:0000256" key="1">
    <source>
        <dbReference type="ARBA" id="ARBA00004123"/>
    </source>
</evidence>
<dbReference type="AlphaFoldDB" id="A0AAD8G2U1"/>
<feature type="compositionally biased region" description="Low complexity" evidence="7">
    <location>
        <begin position="760"/>
        <end position="774"/>
    </location>
</feature>
<evidence type="ECO:0000259" key="8">
    <source>
        <dbReference type="PROSITE" id="PS51148"/>
    </source>
</evidence>
<keyword evidence="6" id="KW-0539">Nucleus</keyword>
<keyword evidence="5" id="KW-0804">Transcription</keyword>
<accession>A0AAD8G2U1</accession>
<evidence type="ECO:0000256" key="2">
    <source>
        <dbReference type="ARBA" id="ARBA00022491"/>
    </source>
</evidence>
<dbReference type="InterPro" id="IPR043404">
    <property type="entry name" value="ATAXIN1-like"/>
</dbReference>
<dbReference type="SUPFAM" id="SSF102031">
    <property type="entry name" value="AXH domain"/>
    <property type="match status" value="1"/>
</dbReference>